<name>R7VR97_COLLI</name>
<feature type="domain" description="Protein kinase" evidence="7">
    <location>
        <begin position="1"/>
        <end position="129"/>
    </location>
</feature>
<feature type="region of interest" description="Disordered" evidence="6">
    <location>
        <begin position="103"/>
        <end position="129"/>
    </location>
</feature>
<evidence type="ECO:0000256" key="3">
    <source>
        <dbReference type="ARBA" id="ARBA00022741"/>
    </source>
</evidence>
<dbReference type="GO" id="GO:0009966">
    <property type="term" value="P:regulation of signal transduction"/>
    <property type="evidence" value="ECO:0007669"/>
    <property type="project" value="TreeGrafter"/>
</dbReference>
<dbReference type="AlphaFoldDB" id="R7VR97"/>
<evidence type="ECO:0000256" key="6">
    <source>
        <dbReference type="SAM" id="MobiDB-lite"/>
    </source>
</evidence>
<dbReference type="PANTHER" id="PTHR24355:SF11">
    <property type="entry name" value="RHODOPSIN KINASE GRK1"/>
    <property type="match status" value="1"/>
</dbReference>
<gene>
    <name evidence="8" type="ORF">A306_08172</name>
</gene>
<evidence type="ECO:0000313" key="8">
    <source>
        <dbReference type="EMBL" id="EMC83675.1"/>
    </source>
</evidence>
<keyword evidence="4 8" id="KW-0418">Kinase</keyword>
<evidence type="ECO:0000256" key="5">
    <source>
        <dbReference type="ARBA" id="ARBA00022840"/>
    </source>
</evidence>
<reference evidence="8" key="1">
    <citation type="journal article" date="2013" name="Science">
        <title>Genomic diversity and evolution of the head crest in the rock pigeon.</title>
        <authorList>
            <person name="Shapiro M.D."/>
            <person name="Kronenberg Z."/>
            <person name="Li C."/>
            <person name="Domyan E.T."/>
            <person name="Pan H."/>
            <person name="Campbell M."/>
            <person name="Tan H."/>
            <person name="Huff C.D."/>
            <person name="Hu H."/>
            <person name="Vickrey A.I."/>
            <person name="Nielsen S.C."/>
            <person name="Stringham S.A."/>
            <person name="Hu H."/>
            <person name="Willerslev E."/>
            <person name="Gilbert M.T."/>
            <person name="Yandell M."/>
            <person name="Zhang G."/>
            <person name="Wang J."/>
        </authorList>
    </citation>
    <scope>NUCLEOTIDE SEQUENCE [LARGE SCALE GENOMIC DNA]</scope>
    <source>
        <tissue evidence="8">Blood</tissue>
    </source>
</reference>
<dbReference type="PROSITE" id="PS50011">
    <property type="entry name" value="PROTEIN_KINASE_DOM"/>
    <property type="match status" value="1"/>
</dbReference>
<organism evidence="8">
    <name type="scientific">Columba livia</name>
    <name type="common">Rock dove</name>
    <dbReference type="NCBI Taxonomy" id="8932"/>
    <lineage>
        <taxon>Eukaryota</taxon>
        <taxon>Metazoa</taxon>
        <taxon>Chordata</taxon>
        <taxon>Craniata</taxon>
        <taxon>Vertebrata</taxon>
        <taxon>Euteleostomi</taxon>
        <taxon>Archelosauria</taxon>
        <taxon>Archosauria</taxon>
        <taxon>Dinosauria</taxon>
        <taxon>Saurischia</taxon>
        <taxon>Theropoda</taxon>
        <taxon>Coelurosauria</taxon>
        <taxon>Aves</taxon>
        <taxon>Neognathae</taxon>
        <taxon>Neoaves</taxon>
        <taxon>Columbimorphae</taxon>
        <taxon>Columbiformes</taxon>
        <taxon>Columbidae</taxon>
        <taxon>Columba</taxon>
    </lineage>
</organism>
<dbReference type="PANTHER" id="PTHR24355">
    <property type="entry name" value="G PROTEIN-COUPLED RECEPTOR KINASE/RIBOSOMAL PROTEIN S6 KINASE"/>
    <property type="match status" value="1"/>
</dbReference>
<feature type="compositionally biased region" description="Basic and acidic residues" evidence="6">
    <location>
        <begin position="103"/>
        <end position="114"/>
    </location>
</feature>
<accession>R7VR97</accession>
<dbReference type="EMBL" id="KB378491">
    <property type="protein sequence ID" value="EMC83675.1"/>
    <property type="molecule type" value="Genomic_DNA"/>
</dbReference>
<dbReference type="GO" id="GO:0005524">
    <property type="term" value="F:ATP binding"/>
    <property type="evidence" value="ECO:0007669"/>
    <property type="project" value="UniProtKB-KW"/>
</dbReference>
<dbReference type="PROSITE" id="PS51257">
    <property type="entry name" value="PROKAR_LIPOPROTEIN"/>
    <property type="match status" value="1"/>
</dbReference>
<evidence type="ECO:0000259" key="7">
    <source>
        <dbReference type="PROSITE" id="PS50011"/>
    </source>
</evidence>
<protein>
    <submittedName>
        <fullName evidence="8">Rhodopsin kinase</fullName>
    </submittedName>
</protein>
<keyword evidence="2" id="KW-0808">Transferase</keyword>
<dbReference type="PROSITE" id="PS00108">
    <property type="entry name" value="PROTEIN_KINASE_ST"/>
    <property type="match status" value="1"/>
</dbReference>
<sequence length="129" mass="14554">MPPSVPKVSPSVPKCPQVPSVSSACCWRVRYHIYNVDEENPGFAEPRAVFYAAQILLGLEHLHQHRIIYRDLKPENVLLDDAGDAGDTGTLWGHCGDPIKILLERPRTPRRPQEPSRTPKNLPEPPRTF</sequence>
<evidence type="ECO:0000256" key="4">
    <source>
        <dbReference type="ARBA" id="ARBA00022777"/>
    </source>
</evidence>
<keyword evidence="1" id="KW-0723">Serine/threonine-protein kinase</keyword>
<evidence type="ECO:0000256" key="1">
    <source>
        <dbReference type="ARBA" id="ARBA00022527"/>
    </source>
</evidence>
<dbReference type="InterPro" id="IPR000719">
    <property type="entry name" value="Prot_kinase_dom"/>
</dbReference>
<evidence type="ECO:0000256" key="2">
    <source>
        <dbReference type="ARBA" id="ARBA00022679"/>
    </source>
</evidence>
<dbReference type="InterPro" id="IPR008271">
    <property type="entry name" value="Ser/Thr_kinase_AS"/>
</dbReference>
<dbReference type="Pfam" id="PF00069">
    <property type="entry name" value="Pkinase"/>
    <property type="match status" value="1"/>
</dbReference>
<dbReference type="Gene3D" id="1.10.510.10">
    <property type="entry name" value="Transferase(Phosphotransferase) domain 1"/>
    <property type="match status" value="1"/>
</dbReference>
<proteinExistence type="predicted"/>
<dbReference type="SUPFAM" id="SSF56112">
    <property type="entry name" value="Protein kinase-like (PK-like)"/>
    <property type="match status" value="1"/>
</dbReference>
<keyword evidence="3" id="KW-0547">Nucleotide-binding</keyword>
<dbReference type="GO" id="GO:0050254">
    <property type="term" value="F:rhodopsin kinase activity"/>
    <property type="evidence" value="ECO:0007669"/>
    <property type="project" value="TreeGrafter"/>
</dbReference>
<dbReference type="GO" id="GO:0005737">
    <property type="term" value="C:cytoplasm"/>
    <property type="evidence" value="ECO:0007669"/>
    <property type="project" value="TreeGrafter"/>
</dbReference>
<keyword evidence="5" id="KW-0067">ATP-binding</keyword>
<dbReference type="InterPro" id="IPR011009">
    <property type="entry name" value="Kinase-like_dom_sf"/>
</dbReference>